<protein>
    <submittedName>
        <fullName evidence="1">Uncharacterized protein</fullName>
    </submittedName>
</protein>
<evidence type="ECO:0000313" key="1">
    <source>
        <dbReference type="EMBL" id="KNZ43964.1"/>
    </source>
</evidence>
<keyword evidence="2" id="KW-1185">Reference proteome</keyword>
<dbReference type="AlphaFoldDB" id="A0A0L6U619"/>
<dbReference type="EMBL" id="LAVV01015347">
    <property type="protein sequence ID" value="KNZ43964.1"/>
    <property type="molecule type" value="Genomic_DNA"/>
</dbReference>
<organism evidence="1 2">
    <name type="scientific">Puccinia sorghi</name>
    <dbReference type="NCBI Taxonomy" id="27349"/>
    <lineage>
        <taxon>Eukaryota</taxon>
        <taxon>Fungi</taxon>
        <taxon>Dikarya</taxon>
        <taxon>Basidiomycota</taxon>
        <taxon>Pucciniomycotina</taxon>
        <taxon>Pucciniomycetes</taxon>
        <taxon>Pucciniales</taxon>
        <taxon>Pucciniaceae</taxon>
        <taxon>Puccinia</taxon>
    </lineage>
</organism>
<reference evidence="1 2" key="1">
    <citation type="submission" date="2015-08" db="EMBL/GenBank/DDBJ databases">
        <title>Next Generation Sequencing and Analysis of the Genome of Puccinia sorghi L Schw, the Causal Agent of Maize Common Rust.</title>
        <authorList>
            <person name="Rochi L."/>
            <person name="Burguener G."/>
            <person name="Darino M."/>
            <person name="Turjanski A."/>
            <person name="Kreff E."/>
            <person name="Dieguez M.J."/>
            <person name="Sacco F."/>
        </authorList>
    </citation>
    <scope>NUCLEOTIDE SEQUENCE [LARGE SCALE GENOMIC DNA]</scope>
    <source>
        <strain evidence="1 2">RO10H11247</strain>
    </source>
</reference>
<dbReference type="PANTHER" id="PTHR31912">
    <property type="entry name" value="IP13529P"/>
    <property type="match status" value="1"/>
</dbReference>
<gene>
    <name evidence="1" type="ORF">VP01_966g6</name>
</gene>
<name>A0A0L6U619_9BASI</name>
<dbReference type="PANTHER" id="PTHR31912:SF34">
    <property type="entry name" value="NOTOCHORD-RELATED PROTEIN"/>
    <property type="match status" value="1"/>
</dbReference>
<sequence>MYVKADINSSILKEMKGKNIVYIPVPNEWRIKSSGKIICHMPIHLYADDTSGHKSKKWNKQISFYMNLYDLPPNMTNVEYNFHFLATSNVADVLEISEPIIKELNELLTQGCVGFDPYLQQEVLIKSMALTFLEDSPMSEEVTNTTQQGSSNNPFRICHLRVDLSGNQPGSGKKLYKEIRDVSQTGTQDAKFLKRNPIKYKIHFFHLNHLMDVKTTQLKYYMSISWGSGDCLTLIQKKIPPIQPQYMIKHYKSFIGKDFQVVIQAAPFVFFPHMDQSQKEIWLLLWVHKSKIHILLNLPESIRRFGPPSLFATENPSRDIAINFSNYQTISALLSGTFYFDKQSKVYVQASQKVQEMFLNTQRIQSNMGYNSQMLLEGEETPTLYDHKVRSEDQTKFPQRLQEMYPTFHI</sequence>
<accession>A0A0L6U619</accession>
<comment type="caution">
    <text evidence="1">The sequence shown here is derived from an EMBL/GenBank/DDBJ whole genome shotgun (WGS) entry which is preliminary data.</text>
</comment>
<evidence type="ECO:0000313" key="2">
    <source>
        <dbReference type="Proteomes" id="UP000037035"/>
    </source>
</evidence>
<proteinExistence type="predicted"/>
<dbReference type="Proteomes" id="UP000037035">
    <property type="component" value="Unassembled WGS sequence"/>
</dbReference>
<dbReference type="VEuPathDB" id="FungiDB:VP01_966g6"/>
<dbReference type="OrthoDB" id="6152038at2759"/>